<dbReference type="EMBL" id="CP001841">
    <property type="protein sequence ID" value="AEF81677.1"/>
    <property type="molecule type" value="Genomic_DNA"/>
</dbReference>
<dbReference type="FunCoup" id="F5Y9B3">
    <property type="interactions" value="121"/>
</dbReference>
<reference evidence="6 7" key="2">
    <citation type="journal article" date="2011" name="ISME J.">
        <title>RNA-seq reveals cooperative metabolic interactions between two termite-gut spirochete species in co-culture.</title>
        <authorList>
            <person name="Rosenthal A.Z."/>
            <person name="Matson E.G."/>
            <person name="Eldar A."/>
            <person name="Leadbetter J.R."/>
        </authorList>
    </citation>
    <scope>NUCLEOTIDE SEQUENCE [LARGE SCALE GENOMIC DNA]</scope>
    <source>
        <strain evidence="7">ATCC BAA-888 / DSM 13862 / ZAS-9</strain>
    </source>
</reference>
<dbReference type="InterPro" id="IPR004193">
    <property type="entry name" value="Glyco_hydro_13_N"/>
</dbReference>
<sequence>MAFGNFAVDIGRAQPLGAALTDEGVNFALFSRHATAITLILFETDGADSPFEEVKLDKNRHKTGDIWHCHIRSLKAGALYLYRADGPYIPEKGMRFNYNKTLIDPYAKALTDLSHWDFEACLGYIPGEASTDLSYSYKDDAYNQPRCVVVDDRFDWQGDVPLNYPLRFSVLYETHVRGLTKNPNSGVAHPGTYKGVTEKIPFFKDLGITSLELLPIQEFNENELSNINPNTGKKATNYWGYSTVAFFAPKGSYASDAAPGAQVREFKEMVRELHKAGIEVILDIVFNHTAEGSEMGPTFSFRGLDNTIYYILNENKRFYQNYSGCGNTVNCNHPVVRSFILDCLRYWVIEMHVDGFRFDLGSILGRDQDGHLMENPPVLERIAEDPVLSSTKLIAEAWDAGGAYQVGWFPGGRWAEWNDRFRDELRLYWRGDPAHTRHLATRLSGSSDLYLRDGRKPFHSVNFITSHDGFTLRDLVSYNQKHNEGNGENNRDGNDNNLSYNYGYEGISDDPVLEAKRQQYTKNFIASMMIALGTPMILGGDELGRTQQGNNNAYCQDNEISWHDWTQKEKNAGYYRFIKEIIAFRRRHHGFMRPEFYTGRDGNYNAIPDITWFNEEGDPPDWDGLGSCLAMRLDGSRAEILADRDDNDFFIMFNAGENPVDFAICDPLEGKRWFRAVDTAQPSPDDIYTPGNEKALDNPDTYTVNGRSMVILLSRILY</sequence>
<dbReference type="GO" id="GO:0005980">
    <property type="term" value="P:glycogen catabolic process"/>
    <property type="evidence" value="ECO:0007669"/>
    <property type="project" value="InterPro"/>
</dbReference>
<evidence type="ECO:0000313" key="6">
    <source>
        <dbReference type="EMBL" id="AEF81677.1"/>
    </source>
</evidence>
<dbReference type="FunFam" id="3.20.20.80:FF:000054">
    <property type="entry name" value="Glycogen debranching enzyme"/>
    <property type="match status" value="1"/>
</dbReference>
<dbReference type="SUPFAM" id="SSF81296">
    <property type="entry name" value="E set domains"/>
    <property type="match status" value="1"/>
</dbReference>
<dbReference type="AlphaFoldDB" id="F5Y9B3"/>
<dbReference type="InterPro" id="IPR014756">
    <property type="entry name" value="Ig_E-set"/>
</dbReference>
<keyword evidence="7" id="KW-1185">Reference proteome</keyword>
<proteinExistence type="inferred from homology"/>
<dbReference type="KEGG" id="taz:TREAZ_2148"/>
<dbReference type="RefSeq" id="WP_015709901.1">
    <property type="nucleotide sequence ID" value="NC_015577.1"/>
</dbReference>
<dbReference type="eggNOG" id="COG1523">
    <property type="taxonomic scope" value="Bacteria"/>
</dbReference>
<dbReference type="InterPro" id="IPR017853">
    <property type="entry name" value="GH"/>
</dbReference>
<evidence type="ECO:0000256" key="3">
    <source>
        <dbReference type="ARBA" id="ARBA00022946"/>
    </source>
</evidence>
<keyword evidence="2 6" id="KW-0378">Hydrolase</keyword>
<dbReference type="SMART" id="SM00642">
    <property type="entry name" value="Aamy"/>
    <property type="match status" value="1"/>
</dbReference>
<dbReference type="InterPro" id="IPR013780">
    <property type="entry name" value="Glyco_hydro_b"/>
</dbReference>
<dbReference type="OrthoDB" id="9761875at2"/>
<dbReference type="Pfam" id="PF21331">
    <property type="entry name" value="Isoamylase_C"/>
    <property type="match status" value="1"/>
</dbReference>
<evidence type="ECO:0000259" key="5">
    <source>
        <dbReference type="SMART" id="SM00642"/>
    </source>
</evidence>
<accession>F5Y9B3</accession>
<dbReference type="InterPro" id="IPR044505">
    <property type="entry name" value="GlgX_Isoamylase_N_E_set"/>
</dbReference>
<dbReference type="HOGENOM" id="CLU_011725_1_1_12"/>
<dbReference type="STRING" id="545695.TREAZ_2148"/>
<dbReference type="InterPro" id="IPR011837">
    <property type="entry name" value="Glycogen_debranch_GlgX"/>
</dbReference>
<dbReference type="SUPFAM" id="SSF51011">
    <property type="entry name" value="Glycosyl hydrolase domain"/>
    <property type="match status" value="1"/>
</dbReference>
<evidence type="ECO:0000256" key="1">
    <source>
        <dbReference type="ARBA" id="ARBA00008061"/>
    </source>
</evidence>
<keyword evidence="4 6" id="KW-0326">Glycosidase</keyword>
<dbReference type="NCBIfam" id="TIGR02100">
    <property type="entry name" value="glgX_debranch"/>
    <property type="match status" value="1"/>
</dbReference>
<dbReference type="SUPFAM" id="SSF51445">
    <property type="entry name" value="(Trans)glycosidases"/>
    <property type="match status" value="1"/>
</dbReference>
<gene>
    <name evidence="6" type="primary">glgX</name>
    <name evidence="6" type="ordered locus">TREAZ_2148</name>
</gene>
<dbReference type="InParanoid" id="F5Y9B3"/>
<dbReference type="InterPro" id="IPR048644">
    <property type="entry name" value="Isoamylase_C"/>
</dbReference>
<dbReference type="Proteomes" id="UP000009222">
    <property type="component" value="Chromosome"/>
</dbReference>
<dbReference type="Pfam" id="PF00128">
    <property type="entry name" value="Alpha-amylase"/>
    <property type="match status" value="1"/>
</dbReference>
<dbReference type="Gene3D" id="2.60.40.10">
    <property type="entry name" value="Immunoglobulins"/>
    <property type="match status" value="1"/>
</dbReference>
<reference evidence="7" key="1">
    <citation type="submission" date="2009-12" db="EMBL/GenBank/DDBJ databases">
        <title>Complete sequence of Treponema azotonutricium strain ZAS-9.</title>
        <authorList>
            <person name="Tetu S.G."/>
            <person name="Matson E."/>
            <person name="Ren Q."/>
            <person name="Seshadri R."/>
            <person name="Elbourne L."/>
            <person name="Hassan K.A."/>
            <person name="Durkin A."/>
            <person name="Radune D."/>
            <person name="Mohamoud Y."/>
            <person name="Shay R."/>
            <person name="Jin S."/>
            <person name="Zhang X."/>
            <person name="Lucey K."/>
            <person name="Ballor N.R."/>
            <person name="Ottesen E."/>
            <person name="Rosenthal R."/>
            <person name="Allen A."/>
            <person name="Leadbetter J.R."/>
            <person name="Paulsen I.T."/>
        </authorList>
    </citation>
    <scope>NUCLEOTIDE SEQUENCE [LARGE SCALE GENOMIC DNA]</scope>
    <source>
        <strain evidence="7">ATCC BAA-888 / DSM 13862 / ZAS-9</strain>
    </source>
</reference>
<dbReference type="Gene3D" id="3.20.20.80">
    <property type="entry name" value="Glycosidases"/>
    <property type="match status" value="1"/>
</dbReference>
<evidence type="ECO:0000313" key="7">
    <source>
        <dbReference type="Proteomes" id="UP000009222"/>
    </source>
</evidence>
<dbReference type="PANTHER" id="PTHR43002">
    <property type="entry name" value="GLYCOGEN DEBRANCHING ENZYME"/>
    <property type="match status" value="1"/>
</dbReference>
<protein>
    <submittedName>
        <fullName evidence="6">Glycogen debranching enzyme GlgX</fullName>
        <ecNumber evidence="6">3.2.1.-</ecNumber>
    </submittedName>
</protein>
<evidence type="ECO:0000256" key="4">
    <source>
        <dbReference type="ARBA" id="ARBA00023295"/>
    </source>
</evidence>
<dbReference type="InterPro" id="IPR006047">
    <property type="entry name" value="GH13_cat_dom"/>
</dbReference>
<name>F5Y9B3_LEAAZ</name>
<dbReference type="EC" id="3.2.1.-" evidence="6"/>
<dbReference type="Gene3D" id="2.60.40.1180">
    <property type="entry name" value="Golgi alpha-mannosidase II"/>
    <property type="match status" value="1"/>
</dbReference>
<dbReference type="Pfam" id="PF02922">
    <property type="entry name" value="CBM_48"/>
    <property type="match status" value="1"/>
</dbReference>
<keyword evidence="3" id="KW-0809">Transit peptide</keyword>
<dbReference type="CDD" id="cd11326">
    <property type="entry name" value="AmyAc_Glg_debranch"/>
    <property type="match status" value="1"/>
</dbReference>
<evidence type="ECO:0000256" key="2">
    <source>
        <dbReference type="ARBA" id="ARBA00022801"/>
    </source>
</evidence>
<dbReference type="CDD" id="cd02856">
    <property type="entry name" value="E_set_GDE_Isoamylase_N"/>
    <property type="match status" value="1"/>
</dbReference>
<comment type="similarity">
    <text evidence="1">Belongs to the glycosyl hydrolase 13 family.</text>
</comment>
<dbReference type="GO" id="GO:0004135">
    <property type="term" value="F:amylo-alpha-1,6-glucosidase activity"/>
    <property type="evidence" value="ECO:0007669"/>
    <property type="project" value="InterPro"/>
</dbReference>
<feature type="domain" description="Glycosyl hydrolase family 13 catalytic" evidence="5">
    <location>
        <begin position="169"/>
        <end position="585"/>
    </location>
</feature>
<dbReference type="InterPro" id="IPR013783">
    <property type="entry name" value="Ig-like_fold"/>
</dbReference>
<organism evidence="6 7">
    <name type="scientific">Leadbettera azotonutricia (strain ATCC BAA-888 / DSM 13862 / ZAS-9)</name>
    <name type="common">Treponema azotonutricium</name>
    <dbReference type="NCBI Taxonomy" id="545695"/>
    <lineage>
        <taxon>Bacteria</taxon>
        <taxon>Pseudomonadati</taxon>
        <taxon>Spirochaetota</taxon>
        <taxon>Spirochaetia</taxon>
        <taxon>Spirochaetales</taxon>
        <taxon>Breznakiellaceae</taxon>
        <taxon>Leadbettera</taxon>
    </lineage>
</organism>